<organism evidence="1 2">
    <name type="scientific">Staphylococcus gallinarum</name>
    <dbReference type="NCBI Taxonomy" id="1293"/>
    <lineage>
        <taxon>Bacteria</taxon>
        <taxon>Bacillati</taxon>
        <taxon>Bacillota</taxon>
        <taxon>Bacilli</taxon>
        <taxon>Bacillales</taxon>
        <taxon>Staphylococcaceae</taxon>
        <taxon>Staphylococcus</taxon>
    </lineage>
</organism>
<dbReference type="AlphaFoldDB" id="A0A380FMC4"/>
<name>A0A380FMC4_STAGA</name>
<sequence length="59" mass="6935">MTIYNINFGIGWASSGVEYAQAYRAKLLRNSKHQMKFVFLDFIQSENIQTLTHNMGFFR</sequence>
<dbReference type="Proteomes" id="UP000255277">
    <property type="component" value="Unassembled WGS sequence"/>
</dbReference>
<protein>
    <submittedName>
        <fullName evidence="1">Glycoside hydrolase family protein</fullName>
    </submittedName>
</protein>
<evidence type="ECO:0000313" key="1">
    <source>
        <dbReference type="EMBL" id="SUM35347.1"/>
    </source>
</evidence>
<keyword evidence="1" id="KW-0378">Hydrolase</keyword>
<proteinExistence type="predicted"/>
<reference evidence="1 2" key="1">
    <citation type="submission" date="2018-06" db="EMBL/GenBank/DDBJ databases">
        <authorList>
            <consortium name="Pathogen Informatics"/>
            <person name="Doyle S."/>
        </authorList>
    </citation>
    <scope>NUCLEOTIDE SEQUENCE [LARGE SCALE GENOMIC DNA]</scope>
    <source>
        <strain evidence="1 2">NCTC12195</strain>
    </source>
</reference>
<accession>A0A380FMC4</accession>
<gene>
    <name evidence="1" type="ORF">NCTC12195_04877</name>
</gene>
<dbReference type="GO" id="GO:0016787">
    <property type="term" value="F:hydrolase activity"/>
    <property type="evidence" value="ECO:0007669"/>
    <property type="project" value="UniProtKB-KW"/>
</dbReference>
<evidence type="ECO:0000313" key="2">
    <source>
        <dbReference type="Proteomes" id="UP000255277"/>
    </source>
</evidence>
<dbReference type="EMBL" id="UHDK01000001">
    <property type="protein sequence ID" value="SUM35347.1"/>
    <property type="molecule type" value="Genomic_DNA"/>
</dbReference>